<proteinExistence type="predicted"/>
<evidence type="ECO:0000313" key="3">
    <source>
        <dbReference type="Proteomes" id="UP000077013"/>
    </source>
</evidence>
<keyword evidence="3" id="KW-1185">Reference proteome</keyword>
<keyword evidence="1" id="KW-0812">Transmembrane</keyword>
<evidence type="ECO:0000256" key="1">
    <source>
        <dbReference type="SAM" id="Phobius"/>
    </source>
</evidence>
<keyword evidence="1" id="KW-0472">Membrane</keyword>
<sequence>MNNLLMPNRSNHKQLYILIPFVFSLGLFGILLFVFHQKATVSLEFEKQLEGLLYIFIAISIVLLLLIYFYVVKTMSKWRNRVDDSSGSYNIVIQKMHDFRKIVTILLESKLWLPGLKSYIDDEFEGLTYFDVKDFYKGKSKQAIEFLQEDHHYGDTENLYLELKSLLFTNSLQKATPSITIYPKNYKPKLVEKWHTHKCGSGLWYFFGYKYALYKESLDIEGISEDKQDKMIQLASKMDPQVFEDSSFNELFLSKLGEYATKKIIPNLLSERLKNKAKLPVSVLYLNILFVIITCMGIILPLVYLLFNVPVQVLILSISFIISTVFFLSTTFFQFIFEEVDP</sequence>
<organism evidence="2 3">
    <name type="scientific">Cochleicola gelatinilyticus</name>
    <dbReference type="NCBI Taxonomy" id="1763537"/>
    <lineage>
        <taxon>Bacteria</taxon>
        <taxon>Pseudomonadati</taxon>
        <taxon>Bacteroidota</taxon>
        <taxon>Flavobacteriia</taxon>
        <taxon>Flavobacteriales</taxon>
        <taxon>Flavobacteriaceae</taxon>
        <taxon>Cochleicola</taxon>
    </lineage>
</organism>
<dbReference type="RefSeq" id="WP_068592261.1">
    <property type="nucleotide sequence ID" value="NZ_LRXL01000037.1"/>
</dbReference>
<feature type="transmembrane region" description="Helical" evidence="1">
    <location>
        <begin position="51"/>
        <end position="71"/>
    </location>
</feature>
<dbReference type="EMBL" id="LRXL01000037">
    <property type="protein sequence ID" value="OAB78856.1"/>
    <property type="molecule type" value="Genomic_DNA"/>
</dbReference>
<feature type="transmembrane region" description="Helical" evidence="1">
    <location>
        <begin position="283"/>
        <end position="307"/>
    </location>
</feature>
<accession>A0A167HQG7</accession>
<evidence type="ECO:0000313" key="2">
    <source>
        <dbReference type="EMBL" id="OAB78856.1"/>
    </source>
</evidence>
<gene>
    <name evidence="2" type="ORF">ULVI_09755</name>
</gene>
<reference evidence="2 3" key="1">
    <citation type="submission" date="2016-02" db="EMBL/GenBank/DDBJ databases">
        <title>Ulvibacter sp. LPB0005, isolated from Thais luteostoma.</title>
        <authorList>
            <person name="Shin S.-K."/>
            <person name="Yi H."/>
        </authorList>
    </citation>
    <scope>NUCLEOTIDE SEQUENCE [LARGE SCALE GENOMIC DNA]</scope>
    <source>
        <strain evidence="2 3">LPB0005</strain>
    </source>
</reference>
<comment type="caution">
    <text evidence="2">The sequence shown here is derived from an EMBL/GenBank/DDBJ whole genome shotgun (WGS) entry which is preliminary data.</text>
</comment>
<dbReference type="STRING" id="1763537.ULVI_09755"/>
<feature type="transmembrane region" description="Helical" evidence="1">
    <location>
        <begin position="15"/>
        <end position="36"/>
    </location>
</feature>
<dbReference type="AlphaFoldDB" id="A0A167HQG7"/>
<dbReference type="Proteomes" id="UP000077013">
    <property type="component" value="Unassembled WGS sequence"/>
</dbReference>
<name>A0A167HQG7_9FLAO</name>
<feature type="transmembrane region" description="Helical" evidence="1">
    <location>
        <begin position="313"/>
        <end position="337"/>
    </location>
</feature>
<keyword evidence="1" id="KW-1133">Transmembrane helix</keyword>
<protein>
    <submittedName>
        <fullName evidence="2">Uncharacterized protein</fullName>
    </submittedName>
</protein>
<dbReference type="OrthoDB" id="1414398at2"/>